<keyword evidence="2 4" id="KW-0238">DNA-binding</keyword>
<dbReference type="InterPro" id="IPR050109">
    <property type="entry name" value="HTH-type_TetR-like_transc_reg"/>
</dbReference>
<evidence type="ECO:0000256" key="2">
    <source>
        <dbReference type="ARBA" id="ARBA00023125"/>
    </source>
</evidence>
<dbReference type="SUPFAM" id="SSF48498">
    <property type="entry name" value="Tetracyclin repressor-like, C-terminal domain"/>
    <property type="match status" value="1"/>
</dbReference>
<dbReference type="AlphaFoldDB" id="A0A317MWD7"/>
<evidence type="ECO:0000259" key="5">
    <source>
        <dbReference type="PROSITE" id="PS50977"/>
    </source>
</evidence>
<proteinExistence type="predicted"/>
<gene>
    <name evidence="6" type="ORF">C7443_10464</name>
</gene>
<evidence type="ECO:0000256" key="1">
    <source>
        <dbReference type="ARBA" id="ARBA00023015"/>
    </source>
</evidence>
<dbReference type="OrthoDB" id="9798857at2"/>
<dbReference type="InterPro" id="IPR009057">
    <property type="entry name" value="Homeodomain-like_sf"/>
</dbReference>
<dbReference type="InterPro" id="IPR036271">
    <property type="entry name" value="Tet_transcr_reg_TetR-rel_C_sf"/>
</dbReference>
<dbReference type="Proteomes" id="UP000246569">
    <property type="component" value="Unassembled WGS sequence"/>
</dbReference>
<dbReference type="PROSITE" id="PS50977">
    <property type="entry name" value="HTH_TETR_2"/>
    <property type="match status" value="1"/>
</dbReference>
<evidence type="ECO:0000313" key="6">
    <source>
        <dbReference type="EMBL" id="PWV62270.1"/>
    </source>
</evidence>
<reference evidence="6 7" key="1">
    <citation type="submission" date="2018-05" db="EMBL/GenBank/DDBJ databases">
        <title>Genomic Encyclopedia of Type Strains, Phase IV (KMG-IV): sequencing the most valuable type-strain genomes for metagenomic binning, comparative biology and taxonomic classification.</title>
        <authorList>
            <person name="Goeker M."/>
        </authorList>
    </citation>
    <scope>NUCLEOTIDE SEQUENCE [LARGE SCALE GENOMIC DNA]</scope>
    <source>
        <strain evidence="6 7">DSM 23606</strain>
    </source>
</reference>
<dbReference type="Pfam" id="PF00440">
    <property type="entry name" value="TetR_N"/>
    <property type="match status" value="1"/>
</dbReference>
<accession>A0A317MWD7</accession>
<protein>
    <submittedName>
        <fullName evidence="6">TetR family transcriptional regulator</fullName>
    </submittedName>
</protein>
<evidence type="ECO:0000313" key="7">
    <source>
        <dbReference type="Proteomes" id="UP000246569"/>
    </source>
</evidence>
<evidence type="ECO:0000256" key="3">
    <source>
        <dbReference type="ARBA" id="ARBA00023163"/>
    </source>
</evidence>
<feature type="DNA-binding region" description="H-T-H motif" evidence="4">
    <location>
        <begin position="37"/>
        <end position="56"/>
    </location>
</feature>
<sequence length="209" mass="23848">MVKAMSRRLDKLDAERQRRLFESAAEEFAAYGFDGASLNRILEKSGMSKSSLYYYFDDKADLFTTMIERSLSVLFREIGGFDPAALDAETFWSTFEALYRRAIAVVDRNLWLVQFGGMFYRLRSDPRQGSATGRLFLAMKGWVALIIERGQALGVVRTDLPQSLLIDSTMSLLESLDRWVVAHWSQLEGAEKDAMPQKHIALFRRLLTA</sequence>
<feature type="domain" description="HTH tetR-type" evidence="5">
    <location>
        <begin position="14"/>
        <end position="74"/>
    </location>
</feature>
<dbReference type="PRINTS" id="PR00455">
    <property type="entry name" value="HTHTETR"/>
</dbReference>
<organism evidence="6 7">
    <name type="scientific">Plasticicumulans acidivorans</name>
    <dbReference type="NCBI Taxonomy" id="886464"/>
    <lineage>
        <taxon>Bacteria</taxon>
        <taxon>Pseudomonadati</taxon>
        <taxon>Pseudomonadota</taxon>
        <taxon>Gammaproteobacteria</taxon>
        <taxon>Candidatus Competibacteraceae</taxon>
        <taxon>Plasticicumulans</taxon>
    </lineage>
</organism>
<keyword evidence="7" id="KW-1185">Reference proteome</keyword>
<dbReference type="GO" id="GO:0000976">
    <property type="term" value="F:transcription cis-regulatory region binding"/>
    <property type="evidence" value="ECO:0007669"/>
    <property type="project" value="TreeGrafter"/>
</dbReference>
<name>A0A317MWD7_9GAMM</name>
<evidence type="ECO:0000256" key="4">
    <source>
        <dbReference type="PROSITE-ProRule" id="PRU00335"/>
    </source>
</evidence>
<dbReference type="PANTHER" id="PTHR30055:SF234">
    <property type="entry name" value="HTH-TYPE TRANSCRIPTIONAL REGULATOR BETI"/>
    <property type="match status" value="1"/>
</dbReference>
<dbReference type="SUPFAM" id="SSF46689">
    <property type="entry name" value="Homeodomain-like"/>
    <property type="match status" value="1"/>
</dbReference>
<dbReference type="EMBL" id="QGTJ01000004">
    <property type="protein sequence ID" value="PWV62270.1"/>
    <property type="molecule type" value="Genomic_DNA"/>
</dbReference>
<dbReference type="InterPro" id="IPR001647">
    <property type="entry name" value="HTH_TetR"/>
</dbReference>
<keyword evidence="3" id="KW-0804">Transcription</keyword>
<dbReference type="Gene3D" id="1.10.357.10">
    <property type="entry name" value="Tetracycline Repressor, domain 2"/>
    <property type="match status" value="1"/>
</dbReference>
<dbReference type="PANTHER" id="PTHR30055">
    <property type="entry name" value="HTH-TYPE TRANSCRIPTIONAL REGULATOR RUTR"/>
    <property type="match status" value="1"/>
</dbReference>
<comment type="caution">
    <text evidence="6">The sequence shown here is derived from an EMBL/GenBank/DDBJ whole genome shotgun (WGS) entry which is preliminary data.</text>
</comment>
<keyword evidence="1" id="KW-0805">Transcription regulation</keyword>
<dbReference type="RefSeq" id="WP_110018107.1">
    <property type="nucleotide sequence ID" value="NZ_QGTJ01000004.1"/>
</dbReference>
<dbReference type="GO" id="GO:0003700">
    <property type="term" value="F:DNA-binding transcription factor activity"/>
    <property type="evidence" value="ECO:0007669"/>
    <property type="project" value="TreeGrafter"/>
</dbReference>